<dbReference type="RefSeq" id="WP_244352274.1">
    <property type="nucleotide sequence ID" value="NZ_JAFIRA010000046.1"/>
</dbReference>
<dbReference type="EMBL" id="JAFIRA010000046">
    <property type="protein sequence ID" value="MCJ2544087.1"/>
    <property type="molecule type" value="Genomic_DNA"/>
</dbReference>
<accession>A0ABT0CE72</accession>
<keyword evidence="2" id="KW-1185">Reference proteome</keyword>
<gene>
    <name evidence="1" type="ORF">JX360_14440</name>
</gene>
<reference evidence="1" key="1">
    <citation type="submission" date="2021-02" db="EMBL/GenBank/DDBJ databases">
        <title>The CRISPR/cas machinery reduction and long-range gene transfer in the hot spring cyanobacterium Synechococcus.</title>
        <authorList>
            <person name="Dvorak P."/>
            <person name="Jahodarova E."/>
            <person name="Hasler P."/>
            <person name="Poulickova A."/>
        </authorList>
    </citation>
    <scope>NUCLEOTIDE SEQUENCE</scope>
    <source>
        <strain evidence="1">Rupite</strain>
    </source>
</reference>
<dbReference type="Proteomes" id="UP000830835">
    <property type="component" value="Unassembled WGS sequence"/>
</dbReference>
<name>A0ABT0CE72_THEVL</name>
<proteinExistence type="predicted"/>
<sequence>MIKSTLPLLALLAGFVLFGPTLILEATDFILGYPVDLIRVQEGGNSQPLP</sequence>
<evidence type="ECO:0000313" key="2">
    <source>
        <dbReference type="Proteomes" id="UP000830835"/>
    </source>
</evidence>
<organism evidence="1 2">
    <name type="scientific">Thermostichus vulcanus str. 'Rupite'</name>
    <dbReference type="NCBI Taxonomy" id="2813851"/>
    <lineage>
        <taxon>Bacteria</taxon>
        <taxon>Bacillati</taxon>
        <taxon>Cyanobacteriota</taxon>
        <taxon>Cyanophyceae</taxon>
        <taxon>Thermostichales</taxon>
        <taxon>Thermostichaceae</taxon>
        <taxon>Thermostichus</taxon>
    </lineage>
</organism>
<protein>
    <submittedName>
        <fullName evidence="1">Uncharacterized protein</fullName>
    </submittedName>
</protein>
<evidence type="ECO:0000313" key="1">
    <source>
        <dbReference type="EMBL" id="MCJ2544087.1"/>
    </source>
</evidence>
<comment type="caution">
    <text evidence="1">The sequence shown here is derived from an EMBL/GenBank/DDBJ whole genome shotgun (WGS) entry which is preliminary data.</text>
</comment>